<proteinExistence type="predicted"/>
<evidence type="ECO:0000313" key="1">
    <source>
        <dbReference type="EMBL" id="KZV43356.1"/>
    </source>
</evidence>
<keyword evidence="2" id="KW-1185">Reference proteome</keyword>
<dbReference type="OrthoDB" id="26681at2759"/>
<accession>A0A2Z7C918</accession>
<protein>
    <submittedName>
        <fullName evidence="1">Uncharacterized protein</fullName>
    </submittedName>
</protein>
<dbReference type="Proteomes" id="UP000250235">
    <property type="component" value="Unassembled WGS sequence"/>
</dbReference>
<evidence type="ECO:0000313" key="2">
    <source>
        <dbReference type="Proteomes" id="UP000250235"/>
    </source>
</evidence>
<dbReference type="AlphaFoldDB" id="A0A2Z7C918"/>
<organism evidence="1 2">
    <name type="scientific">Dorcoceras hygrometricum</name>
    <dbReference type="NCBI Taxonomy" id="472368"/>
    <lineage>
        <taxon>Eukaryota</taxon>
        <taxon>Viridiplantae</taxon>
        <taxon>Streptophyta</taxon>
        <taxon>Embryophyta</taxon>
        <taxon>Tracheophyta</taxon>
        <taxon>Spermatophyta</taxon>
        <taxon>Magnoliopsida</taxon>
        <taxon>eudicotyledons</taxon>
        <taxon>Gunneridae</taxon>
        <taxon>Pentapetalae</taxon>
        <taxon>asterids</taxon>
        <taxon>lamiids</taxon>
        <taxon>Lamiales</taxon>
        <taxon>Gesneriaceae</taxon>
        <taxon>Didymocarpoideae</taxon>
        <taxon>Trichosporeae</taxon>
        <taxon>Loxocarpinae</taxon>
        <taxon>Dorcoceras</taxon>
    </lineage>
</organism>
<sequence length="145" mass="16139">MNIVKGVADLIRRSSSGQTGEYGLNLPSGRFSPPATTICFSEAGDEAILKTLWINYAKAVNEVEKRKLFHTFLKQFLIVFRNWRPVNFGRPPGQAHYASPVDSSQRIGDVVDGCYFGHPTEIILILIKELSQITTLLADSKLVMV</sequence>
<name>A0A2Z7C918_9LAMI</name>
<reference evidence="1 2" key="1">
    <citation type="journal article" date="2015" name="Proc. Natl. Acad. Sci. U.S.A.">
        <title>The resurrection genome of Boea hygrometrica: A blueprint for survival of dehydration.</title>
        <authorList>
            <person name="Xiao L."/>
            <person name="Yang G."/>
            <person name="Zhang L."/>
            <person name="Yang X."/>
            <person name="Zhao S."/>
            <person name="Ji Z."/>
            <person name="Zhou Q."/>
            <person name="Hu M."/>
            <person name="Wang Y."/>
            <person name="Chen M."/>
            <person name="Xu Y."/>
            <person name="Jin H."/>
            <person name="Xiao X."/>
            <person name="Hu G."/>
            <person name="Bao F."/>
            <person name="Hu Y."/>
            <person name="Wan P."/>
            <person name="Li L."/>
            <person name="Deng X."/>
            <person name="Kuang T."/>
            <person name="Xiang C."/>
            <person name="Zhu J.K."/>
            <person name="Oliver M.J."/>
            <person name="He Y."/>
        </authorList>
    </citation>
    <scope>NUCLEOTIDE SEQUENCE [LARGE SCALE GENOMIC DNA]</scope>
    <source>
        <strain evidence="2">cv. XS01</strain>
    </source>
</reference>
<dbReference type="EMBL" id="KQ998121">
    <property type="protein sequence ID" value="KZV43356.1"/>
    <property type="molecule type" value="Genomic_DNA"/>
</dbReference>
<gene>
    <name evidence="1" type="ORF">F511_19232</name>
</gene>